<reference evidence="1" key="1">
    <citation type="submission" date="2023-03" db="EMBL/GenBank/DDBJ databases">
        <authorList>
            <person name="Steffen K."/>
            <person name="Cardenas P."/>
        </authorList>
    </citation>
    <scope>NUCLEOTIDE SEQUENCE</scope>
</reference>
<comment type="caution">
    <text evidence="1">The sequence shown here is derived from an EMBL/GenBank/DDBJ whole genome shotgun (WGS) entry which is preliminary data.</text>
</comment>
<sequence length="99" mass="10927">MRVALDTTYILGRGAVKDTYNLLADGIVKLLRVLAAVANATLPAWAEAQGYERYLGSSIKGEATIDWSDRKARRKLLGEIVADADRLLELARQAWVELP</sequence>
<evidence type="ECO:0000313" key="2">
    <source>
        <dbReference type="Proteomes" id="UP001174909"/>
    </source>
</evidence>
<dbReference type="AlphaFoldDB" id="A0AA35QTP5"/>
<keyword evidence="2" id="KW-1185">Reference proteome</keyword>
<proteinExistence type="predicted"/>
<dbReference type="EMBL" id="CASHTH010000099">
    <property type="protein sequence ID" value="CAI7990985.1"/>
    <property type="molecule type" value="Genomic_DNA"/>
</dbReference>
<protein>
    <submittedName>
        <fullName evidence="1">Uncharacterized protein</fullName>
    </submittedName>
</protein>
<organism evidence="1 2">
    <name type="scientific">Geodia barretti</name>
    <name type="common">Barrett's horny sponge</name>
    <dbReference type="NCBI Taxonomy" id="519541"/>
    <lineage>
        <taxon>Eukaryota</taxon>
        <taxon>Metazoa</taxon>
        <taxon>Porifera</taxon>
        <taxon>Demospongiae</taxon>
        <taxon>Heteroscleromorpha</taxon>
        <taxon>Tetractinellida</taxon>
        <taxon>Astrophorina</taxon>
        <taxon>Geodiidae</taxon>
        <taxon>Geodia</taxon>
    </lineage>
</organism>
<feature type="non-terminal residue" evidence="1">
    <location>
        <position position="99"/>
    </location>
</feature>
<gene>
    <name evidence="1" type="ORF">GBAR_LOCUS608</name>
</gene>
<name>A0AA35QTP5_GEOBA</name>
<evidence type="ECO:0000313" key="1">
    <source>
        <dbReference type="EMBL" id="CAI7990985.1"/>
    </source>
</evidence>
<dbReference type="Proteomes" id="UP001174909">
    <property type="component" value="Unassembled WGS sequence"/>
</dbReference>
<accession>A0AA35QTP5</accession>